<proteinExistence type="predicted"/>
<dbReference type="EMBL" id="QPJW01000001">
    <property type="protein sequence ID" value="RCX23679.1"/>
    <property type="molecule type" value="Genomic_DNA"/>
</dbReference>
<accession>A0A369BPX3</accession>
<organism evidence="1 2">
    <name type="scientific">Fontibacillus phaseoli</name>
    <dbReference type="NCBI Taxonomy" id="1416533"/>
    <lineage>
        <taxon>Bacteria</taxon>
        <taxon>Bacillati</taxon>
        <taxon>Bacillota</taxon>
        <taxon>Bacilli</taxon>
        <taxon>Bacillales</taxon>
        <taxon>Paenibacillaceae</taxon>
        <taxon>Fontibacillus</taxon>
    </lineage>
</organism>
<reference evidence="1 2" key="1">
    <citation type="submission" date="2018-07" db="EMBL/GenBank/DDBJ databases">
        <title>Genomic Encyclopedia of Type Strains, Phase III (KMG-III): the genomes of soil and plant-associated and newly described type strains.</title>
        <authorList>
            <person name="Whitman W."/>
        </authorList>
    </citation>
    <scope>NUCLEOTIDE SEQUENCE [LARGE SCALE GENOMIC DNA]</scope>
    <source>
        <strain evidence="1 2">CECT 8333</strain>
    </source>
</reference>
<evidence type="ECO:0000313" key="1">
    <source>
        <dbReference type="EMBL" id="RCX23679.1"/>
    </source>
</evidence>
<name>A0A369BPX3_9BACL</name>
<dbReference type="RefSeq" id="WP_245954517.1">
    <property type="nucleotide sequence ID" value="NZ_QPJW01000001.1"/>
</dbReference>
<comment type="caution">
    <text evidence="1">The sequence shown here is derived from an EMBL/GenBank/DDBJ whole genome shotgun (WGS) entry which is preliminary data.</text>
</comment>
<evidence type="ECO:0000313" key="2">
    <source>
        <dbReference type="Proteomes" id="UP000253090"/>
    </source>
</evidence>
<keyword evidence="2" id="KW-1185">Reference proteome</keyword>
<gene>
    <name evidence="1" type="ORF">DFP94_1011281</name>
</gene>
<sequence length="179" mass="20544">MIMLVLFRYRYHIDDYRAKEVQTMHKDIIAVEGKLTPLSSKTHITYQVHLEQPLSALEIDFRYAPKPFLDREASQPLILEAIETYSDPAWVELHKKQWENFYPLQNLLTLSLDSPTGFRGSAHRHAPEQQHIICPDRSKTSPGFIAGDVPSGVWKVTISVHCVVTPDCRYELSVRGTGR</sequence>
<protein>
    <submittedName>
        <fullName evidence="1">Uncharacterized protein</fullName>
    </submittedName>
</protein>
<dbReference type="Proteomes" id="UP000253090">
    <property type="component" value="Unassembled WGS sequence"/>
</dbReference>
<dbReference type="AlphaFoldDB" id="A0A369BPX3"/>